<dbReference type="Proteomes" id="UP000009236">
    <property type="component" value="Chromosome"/>
</dbReference>
<evidence type="ECO:0000256" key="1">
    <source>
        <dbReference type="SAM" id="SignalP"/>
    </source>
</evidence>
<dbReference type="HOGENOM" id="CLU_1114279_0_0_11"/>
<name>F6FQV6_ISOV2</name>
<reference evidence="2 3" key="1">
    <citation type="submission" date="2011-05" db="EMBL/GenBank/DDBJ databases">
        <title>Complete sequence of Isoptericola variabilis 225.</title>
        <authorList>
            <consortium name="US DOE Joint Genome Institute"/>
            <person name="Lucas S."/>
            <person name="Han J."/>
            <person name="Lapidus A."/>
            <person name="Cheng J.-F."/>
            <person name="Goodwin L."/>
            <person name="Pitluck S."/>
            <person name="Peters L."/>
            <person name="Mikhailova N."/>
            <person name="Zeytun A."/>
            <person name="Han C."/>
            <person name="Tapia R."/>
            <person name="Land M."/>
            <person name="Hauser L."/>
            <person name="Kyrpides N."/>
            <person name="Ivanova N."/>
            <person name="Pagani I."/>
            <person name="Siebers A."/>
            <person name="Allgaier M."/>
            <person name="Thelen M."/>
            <person name="Hugenholtz P."/>
            <person name="Gladden J."/>
            <person name="Woyke T."/>
        </authorList>
    </citation>
    <scope>NUCLEOTIDE SEQUENCE [LARGE SCALE GENOMIC DNA]</scope>
    <source>
        <strain evidence="3">225</strain>
    </source>
</reference>
<feature type="signal peptide" evidence="1">
    <location>
        <begin position="1"/>
        <end position="36"/>
    </location>
</feature>
<protein>
    <recommendedName>
        <fullName evidence="4">Lipoprotein</fullName>
    </recommendedName>
</protein>
<dbReference type="RefSeq" id="WP_013837316.1">
    <property type="nucleotide sequence ID" value="NC_015588.1"/>
</dbReference>
<keyword evidence="1" id="KW-0732">Signal</keyword>
<feature type="chain" id="PRO_5003334176" description="Lipoprotein" evidence="1">
    <location>
        <begin position="37"/>
        <end position="247"/>
    </location>
</feature>
<dbReference type="KEGG" id="iva:Isova_0107"/>
<sequence>MESARRGRSFGVLTAMASAVVASVVAGCASTGVASADTVYRCWGEPVPLSVLESGPTADTLDAAEALDGVEVPQIDPAEWTVLSESDTRVALLRELDKAEDLGAGDVRTHELLAIEWVDAANLDPSPAWMLGQHSTCALATESGESASVTLDPANPPDPASSRLHLLVTEMACNSGQDAEGRVRLVRLSEGEESVGVEIAVDPREGDAACPSNPTPFVVELDAPLGDRGVYDAARAATARARDADRG</sequence>
<dbReference type="PROSITE" id="PS51257">
    <property type="entry name" value="PROKAR_LIPOPROTEIN"/>
    <property type="match status" value="1"/>
</dbReference>
<evidence type="ECO:0000313" key="3">
    <source>
        <dbReference type="Proteomes" id="UP000009236"/>
    </source>
</evidence>
<dbReference type="STRING" id="743718.Isova_0107"/>
<gene>
    <name evidence="2" type="ordered locus">Isova_0107</name>
</gene>
<proteinExistence type="predicted"/>
<accession>F6FQV6</accession>
<organism evidence="3">
    <name type="scientific">Isoptericola variabilis (strain 225)</name>
    <dbReference type="NCBI Taxonomy" id="743718"/>
    <lineage>
        <taxon>Bacteria</taxon>
        <taxon>Bacillati</taxon>
        <taxon>Actinomycetota</taxon>
        <taxon>Actinomycetes</taxon>
        <taxon>Micrococcales</taxon>
        <taxon>Promicromonosporaceae</taxon>
        <taxon>Isoptericola</taxon>
    </lineage>
</organism>
<dbReference type="AlphaFoldDB" id="F6FQV6"/>
<keyword evidence="3" id="KW-1185">Reference proteome</keyword>
<dbReference type="EMBL" id="CP002810">
    <property type="protein sequence ID" value="AEG42921.1"/>
    <property type="molecule type" value="Genomic_DNA"/>
</dbReference>
<dbReference type="eggNOG" id="ENOG50333J8">
    <property type="taxonomic scope" value="Bacteria"/>
</dbReference>
<evidence type="ECO:0000313" key="2">
    <source>
        <dbReference type="EMBL" id="AEG42921.1"/>
    </source>
</evidence>
<evidence type="ECO:0008006" key="4">
    <source>
        <dbReference type="Google" id="ProtNLM"/>
    </source>
</evidence>